<dbReference type="SUPFAM" id="SSF48317">
    <property type="entry name" value="Acid phosphatase/Vanadium-dependent haloperoxidase"/>
    <property type="match status" value="1"/>
</dbReference>
<accession>A0A411YXC9</accession>
<dbReference type="InterPro" id="IPR036938">
    <property type="entry name" value="PAP2/HPO_sf"/>
</dbReference>
<evidence type="ECO:0000313" key="3">
    <source>
        <dbReference type="EMBL" id="RGP35554.1"/>
    </source>
</evidence>
<name>A0A411YXC9_9RHOB</name>
<feature type="domain" description="Phosphatidic acid phosphatase type 2/haloperoxidase" evidence="2">
    <location>
        <begin position="116"/>
        <end position="245"/>
    </location>
</feature>
<gene>
    <name evidence="3" type="ORF">D1012_19300</name>
</gene>
<organism evidence="3 4">
    <name type="scientific">Pseudotabrizicola alkalilacus</name>
    <dbReference type="NCBI Taxonomy" id="2305252"/>
    <lineage>
        <taxon>Bacteria</taxon>
        <taxon>Pseudomonadati</taxon>
        <taxon>Pseudomonadota</taxon>
        <taxon>Alphaproteobacteria</taxon>
        <taxon>Rhodobacterales</taxon>
        <taxon>Paracoccaceae</taxon>
        <taxon>Pseudotabrizicola</taxon>
    </lineage>
</organism>
<feature type="transmembrane region" description="Helical" evidence="1">
    <location>
        <begin position="29"/>
        <end position="47"/>
    </location>
</feature>
<keyword evidence="1" id="KW-1133">Transmembrane helix</keyword>
<proteinExistence type="predicted"/>
<dbReference type="AlphaFoldDB" id="A0A411YXC9"/>
<dbReference type="Pfam" id="PF01569">
    <property type="entry name" value="PAP2"/>
    <property type="match status" value="1"/>
</dbReference>
<keyword evidence="1" id="KW-0472">Membrane</keyword>
<comment type="caution">
    <text evidence="3">The sequence shown here is derived from an EMBL/GenBank/DDBJ whole genome shotgun (WGS) entry which is preliminary data.</text>
</comment>
<dbReference type="InterPro" id="IPR000326">
    <property type="entry name" value="PAP2/HPO"/>
</dbReference>
<feature type="transmembrane region" description="Helical" evidence="1">
    <location>
        <begin position="196"/>
        <end position="215"/>
    </location>
</feature>
<dbReference type="EMBL" id="QWEY01000014">
    <property type="protein sequence ID" value="RGP35554.1"/>
    <property type="molecule type" value="Genomic_DNA"/>
</dbReference>
<keyword evidence="4" id="KW-1185">Reference proteome</keyword>
<evidence type="ECO:0000256" key="1">
    <source>
        <dbReference type="SAM" id="Phobius"/>
    </source>
</evidence>
<dbReference type="Gene3D" id="1.20.144.10">
    <property type="entry name" value="Phosphatidic acid phosphatase type 2/haloperoxidase"/>
    <property type="match status" value="1"/>
</dbReference>
<keyword evidence="1" id="KW-0812">Transmembrane</keyword>
<feature type="transmembrane region" description="Helical" evidence="1">
    <location>
        <begin position="172"/>
        <end position="189"/>
    </location>
</feature>
<feature type="transmembrane region" description="Helical" evidence="1">
    <location>
        <begin position="79"/>
        <end position="98"/>
    </location>
</feature>
<evidence type="ECO:0000313" key="4">
    <source>
        <dbReference type="Proteomes" id="UP000284547"/>
    </source>
</evidence>
<sequence>MSGAAMSDLHRIETRELSSLSATTHDDRLAALILACILTAFAVFAIWPEIDLRVSQAFYDHSKGFVIDGNPLTEALRMAVWNVSILLCLVAVFGTFLGAAGREVILPARVWGFVVALYTLGPGVMVEMLTKPLWGRVRPTQVTEFGGSLHFSPPNELADFCARNCSFVSGEVSGATVTALAILLIRFHLGKRMSKMVSILLLVVTLCLPLAVASQRIAAGRHFLSDTLFAVLFTLLLALALSALFRPLSRRVPSARPRQSAVPTDH</sequence>
<evidence type="ECO:0000259" key="2">
    <source>
        <dbReference type="Pfam" id="PF01569"/>
    </source>
</evidence>
<protein>
    <submittedName>
        <fullName evidence="3">Phosphatase PAP2 family protein</fullName>
    </submittedName>
</protein>
<dbReference type="Proteomes" id="UP000284547">
    <property type="component" value="Unassembled WGS sequence"/>
</dbReference>
<reference evidence="3 4" key="1">
    <citation type="submission" date="2018-08" db="EMBL/GenBank/DDBJ databases">
        <title>Flavobacterium tibetense sp. nov., isolated from a wetland YonghuCo on Tibetan Plateau.</title>
        <authorList>
            <person name="Phurbu D."/>
            <person name="Lu H."/>
            <person name="Xing P."/>
        </authorList>
    </citation>
    <scope>NUCLEOTIDE SEQUENCE [LARGE SCALE GENOMIC DNA]</scope>
    <source>
        <strain evidence="3 4">DJC</strain>
    </source>
</reference>
<feature type="transmembrane region" description="Helical" evidence="1">
    <location>
        <begin position="227"/>
        <end position="248"/>
    </location>
</feature>
<feature type="transmembrane region" description="Helical" evidence="1">
    <location>
        <begin position="110"/>
        <end position="129"/>
    </location>
</feature>